<accession>A0ABY7EKY2</accession>
<organism evidence="2 3">
    <name type="scientific">Mya arenaria</name>
    <name type="common">Soft-shell clam</name>
    <dbReference type="NCBI Taxonomy" id="6604"/>
    <lineage>
        <taxon>Eukaryota</taxon>
        <taxon>Metazoa</taxon>
        <taxon>Spiralia</taxon>
        <taxon>Lophotrochozoa</taxon>
        <taxon>Mollusca</taxon>
        <taxon>Bivalvia</taxon>
        <taxon>Autobranchia</taxon>
        <taxon>Heteroconchia</taxon>
        <taxon>Euheterodonta</taxon>
        <taxon>Imparidentia</taxon>
        <taxon>Neoheterodontei</taxon>
        <taxon>Myida</taxon>
        <taxon>Myoidea</taxon>
        <taxon>Myidae</taxon>
        <taxon>Mya</taxon>
    </lineage>
</organism>
<sequence>MADRVNPQVHQNKTKTKQKLICLRRTARVICVSTGMPRSPSDKILSTQLCLKFHQDAIAQTNLKSQDFVYSLTNLLDPEEEILRDATANALPMELSGSTPMKQSGSAPNDQSSSACGKKKRWSHSEQTMLQEFNP</sequence>
<reference evidence="2" key="1">
    <citation type="submission" date="2022-11" db="EMBL/GenBank/DDBJ databases">
        <title>Centuries of genome instability and evolution in soft-shell clam transmissible cancer (bioRxiv).</title>
        <authorList>
            <person name="Hart S.F.M."/>
            <person name="Yonemitsu M.A."/>
            <person name="Giersch R.M."/>
            <person name="Beal B.F."/>
            <person name="Arriagada G."/>
            <person name="Davis B.W."/>
            <person name="Ostrander E.A."/>
            <person name="Goff S.P."/>
            <person name="Metzger M.J."/>
        </authorList>
    </citation>
    <scope>NUCLEOTIDE SEQUENCE</scope>
    <source>
        <strain evidence="2">MELC-2E11</strain>
        <tissue evidence="2">Siphon/mantle</tissue>
    </source>
</reference>
<proteinExistence type="predicted"/>
<keyword evidence="3" id="KW-1185">Reference proteome</keyword>
<feature type="compositionally biased region" description="Polar residues" evidence="1">
    <location>
        <begin position="125"/>
        <end position="135"/>
    </location>
</feature>
<gene>
    <name evidence="2" type="ORF">MAR_035591</name>
</gene>
<evidence type="ECO:0000313" key="3">
    <source>
        <dbReference type="Proteomes" id="UP001164746"/>
    </source>
</evidence>
<protein>
    <submittedName>
        <fullName evidence="2">Uncharacterized protein</fullName>
    </submittedName>
</protein>
<feature type="region of interest" description="Disordered" evidence="1">
    <location>
        <begin position="89"/>
        <end position="135"/>
    </location>
</feature>
<dbReference type="Proteomes" id="UP001164746">
    <property type="component" value="Chromosome 7"/>
</dbReference>
<evidence type="ECO:0000313" key="2">
    <source>
        <dbReference type="EMBL" id="WAR10515.1"/>
    </source>
</evidence>
<dbReference type="EMBL" id="CP111018">
    <property type="protein sequence ID" value="WAR10515.1"/>
    <property type="molecule type" value="Genomic_DNA"/>
</dbReference>
<evidence type="ECO:0000256" key="1">
    <source>
        <dbReference type="SAM" id="MobiDB-lite"/>
    </source>
</evidence>
<feature type="compositionally biased region" description="Polar residues" evidence="1">
    <location>
        <begin position="96"/>
        <end position="115"/>
    </location>
</feature>
<name>A0ABY7EKY2_MYAAR</name>